<dbReference type="CDD" id="cd04301">
    <property type="entry name" value="NAT_SF"/>
    <property type="match status" value="1"/>
</dbReference>
<dbReference type="Gene3D" id="3.40.630.30">
    <property type="match status" value="1"/>
</dbReference>
<dbReference type="RefSeq" id="WP_094942383.1">
    <property type="nucleotide sequence ID" value="NZ_NOKQ01000196.1"/>
</dbReference>
<gene>
    <name evidence="2" type="ORF">CF394_06280</name>
</gene>
<dbReference type="EMBL" id="NOKQ01000196">
    <property type="protein sequence ID" value="OZS78363.1"/>
    <property type="molecule type" value="Genomic_DNA"/>
</dbReference>
<sequence length="269" mass="30790">MIELKELTQRDELLEVQQLEQLVWDMPPIPLHQTMTAVKHGGLIIGAYSQEQLVGFSYGFAGYSEGEAYLCSHMLGIHPNFRSQKIGERLKEHQRKVALEKGYRRIIWTYDPLESRNAYLNLTKLRGICSTYIENCYGEMEDGLNKGLPSDRFEIHWYIDAPHMTSKPTQSEGETISLGSISWEGDHPVFHPLGEVGDATSYTLPIPKDFQALKQQNPELAYSWRIQTRAVFQELFARGYCATELIQLQDENRYVFQKQSTLSLGGTPL</sequence>
<accession>A0A264W443</accession>
<dbReference type="OrthoDB" id="9797990at2"/>
<reference evidence="2 3" key="1">
    <citation type="submission" date="2017-07" db="EMBL/GenBank/DDBJ databases">
        <title>Tetzosporium hominis gen.nov. sp.nov.</title>
        <authorList>
            <person name="Tetz G."/>
            <person name="Tetz V."/>
        </authorList>
    </citation>
    <scope>NUCLEOTIDE SEQUENCE [LARGE SCALE GENOMIC DNA]</scope>
    <source>
        <strain evidence="2 3">VT-49</strain>
    </source>
</reference>
<dbReference type="PANTHER" id="PTHR41700">
    <property type="entry name" value="GCN5-RELATED N-ACETYLTRANSFERASE"/>
    <property type="match status" value="1"/>
</dbReference>
<dbReference type="AlphaFoldDB" id="A0A264W443"/>
<evidence type="ECO:0000313" key="3">
    <source>
        <dbReference type="Proteomes" id="UP000217065"/>
    </source>
</evidence>
<dbReference type="PROSITE" id="PS51186">
    <property type="entry name" value="GNAT"/>
    <property type="match status" value="1"/>
</dbReference>
<name>A0A264W443_9BACL</name>
<dbReference type="Pfam" id="PF00583">
    <property type="entry name" value="Acetyltransf_1"/>
    <property type="match status" value="1"/>
</dbReference>
<dbReference type="PANTHER" id="PTHR41700:SF1">
    <property type="entry name" value="N-ACETYLTRANSFERASE DOMAIN-CONTAINING PROTEIN"/>
    <property type="match status" value="1"/>
</dbReference>
<evidence type="ECO:0000313" key="2">
    <source>
        <dbReference type="EMBL" id="OZS78363.1"/>
    </source>
</evidence>
<evidence type="ECO:0000259" key="1">
    <source>
        <dbReference type="PROSITE" id="PS51186"/>
    </source>
</evidence>
<feature type="domain" description="N-acetyltransferase" evidence="1">
    <location>
        <begin position="2"/>
        <end position="145"/>
    </location>
</feature>
<dbReference type="Proteomes" id="UP000217065">
    <property type="component" value="Unassembled WGS sequence"/>
</dbReference>
<dbReference type="InterPro" id="IPR038764">
    <property type="entry name" value="GNAT_N_AcTrfase_prd"/>
</dbReference>
<dbReference type="InterPro" id="IPR016181">
    <property type="entry name" value="Acyl_CoA_acyltransferase"/>
</dbReference>
<dbReference type="GO" id="GO:0016747">
    <property type="term" value="F:acyltransferase activity, transferring groups other than amino-acyl groups"/>
    <property type="evidence" value="ECO:0007669"/>
    <property type="project" value="InterPro"/>
</dbReference>
<proteinExistence type="predicted"/>
<keyword evidence="2" id="KW-0808">Transferase</keyword>
<dbReference type="InterPro" id="IPR000182">
    <property type="entry name" value="GNAT_dom"/>
</dbReference>
<protein>
    <submittedName>
        <fullName evidence="2">GNAT family N-acetyltransferase</fullName>
    </submittedName>
</protein>
<dbReference type="SUPFAM" id="SSF55729">
    <property type="entry name" value="Acyl-CoA N-acyltransferases (Nat)"/>
    <property type="match status" value="1"/>
</dbReference>
<organism evidence="2 3">
    <name type="scientific">Tetzosporium hominis</name>
    <dbReference type="NCBI Taxonomy" id="2020506"/>
    <lineage>
        <taxon>Bacteria</taxon>
        <taxon>Bacillati</taxon>
        <taxon>Bacillota</taxon>
        <taxon>Bacilli</taxon>
        <taxon>Bacillales</taxon>
        <taxon>Caryophanaceae</taxon>
        <taxon>Tetzosporium</taxon>
    </lineage>
</organism>
<comment type="caution">
    <text evidence="2">The sequence shown here is derived from an EMBL/GenBank/DDBJ whole genome shotgun (WGS) entry which is preliminary data.</text>
</comment>
<keyword evidence="3" id="KW-1185">Reference proteome</keyword>